<evidence type="ECO:0000256" key="2">
    <source>
        <dbReference type="ARBA" id="ARBA00005265"/>
    </source>
</evidence>
<keyword evidence="8 15" id="KW-0819">tRNA processing</keyword>
<dbReference type="PANTHER" id="PTHR12998">
    <property type="entry name" value="TRNA:M(4)X MODIFICATION ENZYME TRM13 HOMOLOG"/>
    <property type="match status" value="1"/>
</dbReference>
<comment type="catalytic activity">
    <reaction evidence="14 15">
        <text>adenosine(4) in tRNA(His) + S-adenosyl-L-methionine = 2'-O-methyladenosine(4) in tRNA(His) + S-adenosyl-L-homocysteine + H(+)</text>
        <dbReference type="Rhea" id="RHEA:43196"/>
        <dbReference type="Rhea" id="RHEA-COMP:10401"/>
        <dbReference type="Rhea" id="RHEA-COMP:10402"/>
        <dbReference type="ChEBI" id="CHEBI:15378"/>
        <dbReference type="ChEBI" id="CHEBI:57856"/>
        <dbReference type="ChEBI" id="CHEBI:59789"/>
        <dbReference type="ChEBI" id="CHEBI:74411"/>
        <dbReference type="ChEBI" id="CHEBI:74477"/>
        <dbReference type="EC" id="2.1.1.225"/>
    </reaction>
</comment>
<dbReference type="GO" id="GO:0106050">
    <property type="term" value="F:tRNA 2'-O-methyltransferase activity"/>
    <property type="evidence" value="ECO:0007669"/>
    <property type="project" value="UniProtKB-UniRule"/>
</dbReference>
<sequence length="434" mass="49663">MEPALKKPKTERLQCNYYNPQKSRQCGMTRRADAEYCSEHINLLKKQEGGAVHAGSIQGGRERVPCPLDPHHTVWKDQLKRHVKKCNTNKLAHANDGQVFYSCDMNRGDVIETEKVDYQECIGDAVKLLQELRDSPELSAVEIPLSQKCNEHMQNSRINELHNQKHAIQQSSLIQNMLDCDVLNPLSPTQDYLEFGCGRAEFSRYLNQVVYTACKDEPRQITYHLVDRGSNRMKFDSKFPTDTQEITGQKKVVPAIRRVKIDIKDLKMDTQLSPERTYVALSKHLCGVATDLTLRCIVNNPVFKQKLDGLCIAMCCRHVCDPRDYVNAEFIKSLIADKTTLSYFQFFTCLTKMCSWATSGRRPGMGDSDVVQITDNVSMTVEQREELGLLARKIIDTGRYNWVKKHLGEDVRLVRYVDKDISLENVALILRTSR</sequence>
<evidence type="ECO:0000256" key="7">
    <source>
        <dbReference type="ARBA" id="ARBA00022691"/>
    </source>
</evidence>
<evidence type="ECO:0000256" key="11">
    <source>
        <dbReference type="ARBA" id="ARBA00022833"/>
    </source>
</evidence>
<keyword evidence="5 15" id="KW-0489">Methyltransferase</keyword>
<evidence type="ECO:0000256" key="15">
    <source>
        <dbReference type="RuleBase" id="RU367103"/>
    </source>
</evidence>
<dbReference type="Pfam" id="PF11722">
    <property type="entry name" value="zf-TRM13_CCCH"/>
    <property type="match status" value="1"/>
</dbReference>
<evidence type="ECO:0000259" key="16">
    <source>
        <dbReference type="PROSITE" id="PS51800"/>
    </source>
</evidence>
<evidence type="ECO:0000256" key="6">
    <source>
        <dbReference type="ARBA" id="ARBA00022679"/>
    </source>
</evidence>
<dbReference type="AlphaFoldDB" id="A0AAV5S2U7"/>
<dbReference type="GO" id="GO:0008270">
    <property type="term" value="F:zinc ion binding"/>
    <property type="evidence" value="ECO:0007669"/>
    <property type="project" value="UniProtKB-KW"/>
</dbReference>
<evidence type="ECO:0000256" key="10">
    <source>
        <dbReference type="ARBA" id="ARBA00022771"/>
    </source>
</evidence>
<dbReference type="InterPro" id="IPR007871">
    <property type="entry name" value="Methyltransferase_TRM13"/>
</dbReference>
<gene>
    <name evidence="17" type="ORF">DAKH74_044940</name>
</gene>
<comment type="similarity">
    <text evidence="2 15">Belongs to the methyltransferase TRM13 family.</text>
</comment>
<evidence type="ECO:0000256" key="8">
    <source>
        <dbReference type="ARBA" id="ARBA00022694"/>
    </source>
</evidence>
<evidence type="ECO:0000256" key="1">
    <source>
        <dbReference type="ARBA" id="ARBA00002267"/>
    </source>
</evidence>
<dbReference type="InterPro" id="IPR022776">
    <property type="entry name" value="TRM13/UPF0224_CHHC_Znf_dom"/>
</dbReference>
<keyword evidence="18" id="KW-1185">Reference proteome</keyword>
<organism evidence="17 18">
    <name type="scientific">Maudiozyma humilis</name>
    <name type="common">Sour dough yeast</name>
    <name type="synonym">Kazachstania humilis</name>
    <dbReference type="NCBI Taxonomy" id="51915"/>
    <lineage>
        <taxon>Eukaryota</taxon>
        <taxon>Fungi</taxon>
        <taxon>Dikarya</taxon>
        <taxon>Ascomycota</taxon>
        <taxon>Saccharomycotina</taxon>
        <taxon>Saccharomycetes</taxon>
        <taxon>Saccharomycetales</taxon>
        <taxon>Saccharomycetaceae</taxon>
        <taxon>Maudiozyma</taxon>
    </lineage>
</organism>
<name>A0AAV5S2U7_MAUHU</name>
<evidence type="ECO:0000256" key="14">
    <source>
        <dbReference type="ARBA" id="ARBA00049393"/>
    </source>
</evidence>
<keyword evidence="10 15" id="KW-0863">Zinc-finger</keyword>
<comment type="caution">
    <text evidence="17">The sequence shown here is derived from an EMBL/GenBank/DDBJ whole genome shotgun (WGS) entry which is preliminary data.</text>
</comment>
<keyword evidence="9 15" id="KW-0479">Metal-binding</keyword>
<dbReference type="Pfam" id="PF05206">
    <property type="entry name" value="TRM13"/>
    <property type="match status" value="1"/>
</dbReference>
<dbReference type="EC" id="2.1.1.225" evidence="3 15"/>
<feature type="domain" description="CHHC U11-48K-type" evidence="16">
    <location>
        <begin position="63"/>
        <end position="90"/>
    </location>
</feature>
<dbReference type="InterPro" id="IPR021721">
    <property type="entry name" value="Znf_CCCH-type_TRM13"/>
</dbReference>
<evidence type="ECO:0000313" key="17">
    <source>
        <dbReference type="EMBL" id="GMM57878.1"/>
    </source>
</evidence>
<evidence type="ECO:0000256" key="12">
    <source>
        <dbReference type="ARBA" id="ARBA00048165"/>
    </source>
</evidence>
<dbReference type="GO" id="GO:0030488">
    <property type="term" value="P:tRNA methylation"/>
    <property type="evidence" value="ECO:0007669"/>
    <property type="project" value="InterPro"/>
</dbReference>
<evidence type="ECO:0000256" key="13">
    <source>
        <dbReference type="ARBA" id="ARBA00048635"/>
    </source>
</evidence>
<accession>A0AAV5S2U7</accession>
<dbReference type="PANTHER" id="PTHR12998:SF0">
    <property type="entry name" value="TRNA:M(4)X MODIFICATION ENZYME TRM13 HOMOLOG"/>
    <property type="match status" value="1"/>
</dbReference>
<keyword evidence="6 15" id="KW-0808">Transferase</keyword>
<evidence type="ECO:0000256" key="4">
    <source>
        <dbReference type="ARBA" id="ARBA00015883"/>
    </source>
</evidence>
<reference evidence="17 18" key="1">
    <citation type="journal article" date="2023" name="Elife">
        <title>Identification of key yeast species and microbe-microbe interactions impacting larval growth of Drosophila in the wild.</title>
        <authorList>
            <person name="Mure A."/>
            <person name="Sugiura Y."/>
            <person name="Maeda R."/>
            <person name="Honda K."/>
            <person name="Sakurai N."/>
            <person name="Takahashi Y."/>
            <person name="Watada M."/>
            <person name="Katoh T."/>
            <person name="Gotoh A."/>
            <person name="Gotoh Y."/>
            <person name="Taniguchi I."/>
            <person name="Nakamura K."/>
            <person name="Hayashi T."/>
            <person name="Katayama T."/>
            <person name="Uemura T."/>
            <person name="Hattori Y."/>
        </authorList>
    </citation>
    <scope>NUCLEOTIDE SEQUENCE [LARGE SCALE GENOMIC DNA]</scope>
    <source>
        <strain evidence="17 18">KH-74</strain>
    </source>
</reference>
<comment type="function">
    <text evidence="1 15">tRNA methylase which 2'-O-methylates cytidine(4) in tRNA(Pro) and tRNA(Gly)(GCC), and adenosine(4) in tRNA(His).</text>
</comment>
<dbReference type="InterPro" id="IPR039044">
    <property type="entry name" value="Trm13"/>
</dbReference>
<evidence type="ECO:0000256" key="5">
    <source>
        <dbReference type="ARBA" id="ARBA00022603"/>
    </source>
</evidence>
<dbReference type="Proteomes" id="UP001377567">
    <property type="component" value="Unassembled WGS sequence"/>
</dbReference>
<keyword evidence="11 15" id="KW-0862">Zinc</keyword>
<dbReference type="PROSITE" id="PS51800">
    <property type="entry name" value="ZF_CHHC_U11_48K"/>
    <property type="match status" value="1"/>
</dbReference>
<comment type="catalytic activity">
    <reaction evidence="13 15">
        <text>cytidine(4) in tRNA(Gly)(GCC) + S-adenosyl-L-methionine = 2'-O-methylcytidine(4) in tRNA(Gly)(GCC) + S-adenosyl-L-homocysteine + H(+)</text>
        <dbReference type="Rhea" id="RHEA:43192"/>
        <dbReference type="Rhea" id="RHEA-COMP:10399"/>
        <dbReference type="Rhea" id="RHEA-COMP:10400"/>
        <dbReference type="ChEBI" id="CHEBI:15378"/>
        <dbReference type="ChEBI" id="CHEBI:57856"/>
        <dbReference type="ChEBI" id="CHEBI:59789"/>
        <dbReference type="ChEBI" id="CHEBI:74495"/>
        <dbReference type="ChEBI" id="CHEBI:82748"/>
        <dbReference type="EC" id="2.1.1.225"/>
    </reaction>
</comment>
<evidence type="ECO:0000256" key="3">
    <source>
        <dbReference type="ARBA" id="ARBA00012810"/>
    </source>
</evidence>
<protein>
    <recommendedName>
        <fullName evidence="4 15">tRNA:m(4)X modification enzyme TRM13</fullName>
        <ecNumber evidence="3 15">2.1.1.225</ecNumber>
    </recommendedName>
</protein>
<keyword evidence="7 15" id="KW-0949">S-adenosyl-L-methionine</keyword>
<dbReference type="Pfam" id="PF05253">
    <property type="entry name" value="zf-U11-48K"/>
    <property type="match status" value="1"/>
</dbReference>
<evidence type="ECO:0000313" key="18">
    <source>
        <dbReference type="Proteomes" id="UP001377567"/>
    </source>
</evidence>
<evidence type="ECO:0000256" key="9">
    <source>
        <dbReference type="ARBA" id="ARBA00022723"/>
    </source>
</evidence>
<dbReference type="EMBL" id="BTGD01000016">
    <property type="protein sequence ID" value="GMM57878.1"/>
    <property type="molecule type" value="Genomic_DNA"/>
</dbReference>
<comment type="catalytic activity">
    <reaction evidence="12 15">
        <text>cytidine(4) in tRNA(Pro) + S-adenosyl-L-methionine = 2'-O-methylcytidine(4) in tRNA(Pro) + S-adenosyl-L-homocysteine + H(+)</text>
        <dbReference type="Rhea" id="RHEA:32767"/>
        <dbReference type="Rhea" id="RHEA-COMP:10397"/>
        <dbReference type="Rhea" id="RHEA-COMP:10398"/>
        <dbReference type="ChEBI" id="CHEBI:15378"/>
        <dbReference type="ChEBI" id="CHEBI:57856"/>
        <dbReference type="ChEBI" id="CHEBI:59789"/>
        <dbReference type="ChEBI" id="CHEBI:74495"/>
        <dbReference type="ChEBI" id="CHEBI:82748"/>
        <dbReference type="EC" id="2.1.1.225"/>
    </reaction>
</comment>
<proteinExistence type="inferred from homology"/>